<dbReference type="EMBL" id="CP019633">
    <property type="protein sequence ID" value="AQQ09436.1"/>
    <property type="molecule type" value="Genomic_DNA"/>
</dbReference>
<dbReference type="GO" id="GO:0140737">
    <property type="term" value="C:encapsulin nanocompartment"/>
    <property type="evidence" value="ECO:0007669"/>
    <property type="project" value="UniProtKB-SubCell"/>
</dbReference>
<evidence type="ECO:0000256" key="3">
    <source>
        <dbReference type="ARBA" id="ARBA00033787"/>
    </source>
</evidence>
<dbReference type="Gene3D" id="3.30.2400.30">
    <property type="match status" value="1"/>
</dbReference>
<dbReference type="InterPro" id="IPR007544">
    <property type="entry name" value="ENCAP"/>
</dbReference>
<dbReference type="RefSeq" id="WP_077540032.1">
    <property type="nucleotide sequence ID" value="NZ_CP019633.1"/>
</dbReference>
<dbReference type="InterPro" id="IPR051429">
    <property type="entry name" value="Encapsulin_nc"/>
</dbReference>
<dbReference type="PIRSF" id="PIRSF019254">
    <property type="entry name" value="CFP29"/>
    <property type="match status" value="1"/>
</dbReference>
<protein>
    <submittedName>
        <fullName evidence="4">Maritimacin</fullName>
        <ecNumber evidence="4">3.4.-.-</ecNumber>
    </submittedName>
</protein>
<dbReference type="PANTHER" id="PTHR37165">
    <property type="entry name" value="PEPTIDASE U56 FAMILY"/>
    <property type="match status" value="1"/>
</dbReference>
<organism evidence="4 5">
    <name type="scientific">Sedimentisphaera cyanobacteriorum</name>
    <dbReference type="NCBI Taxonomy" id="1940790"/>
    <lineage>
        <taxon>Bacteria</taxon>
        <taxon>Pseudomonadati</taxon>
        <taxon>Planctomycetota</taxon>
        <taxon>Phycisphaerae</taxon>
        <taxon>Sedimentisphaerales</taxon>
        <taxon>Sedimentisphaeraceae</taxon>
        <taxon>Sedimentisphaera</taxon>
    </lineage>
</organism>
<comment type="subcellular location">
    <subcellularLocation>
        <location evidence="1">Encapsulin nanocompartment</location>
    </subcellularLocation>
</comment>
<keyword evidence="3" id="KW-1284">Encapsulin nanocompartment</keyword>
<evidence type="ECO:0000256" key="2">
    <source>
        <dbReference type="ARBA" id="ARBA00033743"/>
    </source>
</evidence>
<keyword evidence="4" id="KW-0378">Hydrolase</keyword>
<dbReference type="PANTHER" id="PTHR37165:SF1">
    <property type="entry name" value="TYPE 1 ENCAPSULIN SHELL PROTEIN"/>
    <property type="match status" value="1"/>
</dbReference>
<name>A0A1Q2HQA7_9BACT</name>
<dbReference type="Pfam" id="PF04454">
    <property type="entry name" value="Linocin_M18"/>
    <property type="match status" value="1"/>
</dbReference>
<dbReference type="GO" id="GO:0016787">
    <property type="term" value="F:hydrolase activity"/>
    <property type="evidence" value="ECO:0007669"/>
    <property type="project" value="UniProtKB-KW"/>
</dbReference>
<evidence type="ECO:0000313" key="4">
    <source>
        <dbReference type="EMBL" id="AQQ09436.1"/>
    </source>
</evidence>
<evidence type="ECO:0000256" key="1">
    <source>
        <dbReference type="ARBA" id="ARBA00033738"/>
    </source>
</evidence>
<dbReference type="KEGG" id="pbu:L21SP3_01241"/>
<reference evidence="5" key="1">
    <citation type="submission" date="2017-02" db="EMBL/GenBank/DDBJ databases">
        <title>Comparative genomics and description of representatives of a novel lineage of planctomycetes thriving in anoxic sediments.</title>
        <authorList>
            <person name="Spring S."/>
            <person name="Bunk B."/>
            <person name="Sproer C."/>
            <person name="Klenk H.-P."/>
        </authorList>
    </citation>
    <scope>NUCLEOTIDE SEQUENCE [LARGE SCALE GENOMIC DNA]</scope>
    <source>
        <strain evidence="5">L21-RPul-D3</strain>
    </source>
</reference>
<keyword evidence="5" id="KW-1185">Reference proteome</keyword>
<dbReference type="EC" id="3.4.-.-" evidence="4"/>
<dbReference type="OrthoDB" id="2922at2"/>
<gene>
    <name evidence="4" type="ORF">L21SP3_01241</name>
</gene>
<dbReference type="NCBIfam" id="NF041155">
    <property type="entry name" value="encap_f1"/>
    <property type="match status" value="1"/>
</dbReference>
<dbReference type="Proteomes" id="UP000188273">
    <property type="component" value="Chromosome"/>
</dbReference>
<accession>A0A1Q2HQA7</accession>
<comment type="similarity">
    <text evidence="2">Belongs to the encapsulin family. Family 1 subfamily.</text>
</comment>
<dbReference type="AlphaFoldDB" id="A0A1Q2HQA7"/>
<dbReference type="STRING" id="1940790.L21SP3_01241"/>
<dbReference type="Gene3D" id="3.30.2320.10">
    <property type="entry name" value="hypothetical protein PF0899 domain"/>
    <property type="match status" value="1"/>
</dbReference>
<proteinExistence type="inferred from homology"/>
<sequence length="266" mass="28658">MPTILKREFAPVSENAWAEIDNEAADAIRNVITSRKVVDFNGPFGWELGAVNTGRLELESKGKDQLCWGIRKTQSLIEVREPFVLKQMEIDNLTRGSSDVDLDPVQEVAAKAAVFEDKVIYQGFKEAGITGIIEASEHDKIKLPESASKYPAAVAKAVKALTSAGITGPFNLVLSADQYYELMGAAGGGYPPYRTVSDLLAGGEIILSKAVDGGVLLSGRGGDFELTVGKDFSVGYASHNKTDVEFFITESFTFRVLEPKAAAVFG</sequence>
<evidence type="ECO:0000313" key="5">
    <source>
        <dbReference type="Proteomes" id="UP000188273"/>
    </source>
</evidence>